<keyword evidence="4" id="KW-1133">Transmembrane helix</keyword>
<protein>
    <recommendedName>
        <fullName evidence="5">Signal transduction histidine kinase subgroup 3 dimerisation and phosphoacceptor domain-containing protein</fullName>
    </recommendedName>
</protein>
<proteinExistence type="predicted"/>
<keyword evidence="1" id="KW-0808">Transferase</keyword>
<evidence type="ECO:0000313" key="6">
    <source>
        <dbReference type="EMBL" id="KZN47454.1"/>
    </source>
</evidence>
<feature type="domain" description="Signal transduction histidine kinase subgroup 3 dimerisation and phosphoacceptor" evidence="5">
    <location>
        <begin position="186"/>
        <end position="251"/>
    </location>
</feature>
<keyword evidence="4" id="KW-0812">Transmembrane</keyword>
<feature type="transmembrane region" description="Helical" evidence="4">
    <location>
        <begin position="21"/>
        <end position="38"/>
    </location>
</feature>
<sequence>MNLGVGHFTHSMHIARPSRHFLGNYGHLFFSVFYFFPLYRSWNIHTRAEIAYEVIAYVVFTFIYCKALKSPSSKVLPLIITMVLTCILATQFTPGTSTLFGYIAYFIGFCFLGFARWLMFALLVLSITVVTVLFISVDNWAYFLGPACVVSLGLFSFGYVEYKDRIHSNETRQSKEQIQQLAKIAERERIARDIHDLLGHSLSSISLKSELAGKFIAAGLLDKAEAEAQEVAELARIALSEVREAVSGMQQLGLTAQLDVMASRLRDKGVEVQKTIDCGPLSAEKESCFCFVAKEAVTNVIKHSDARQMKISLHEQNNFHQLSFEDDGQIGKVIWGNGLHGIKSRLEELGGNLSVTKSGGYKLVAQLPQ</sequence>
<dbReference type="OrthoDB" id="9797605at2"/>
<dbReference type="GO" id="GO:0000155">
    <property type="term" value="F:phosphorelay sensor kinase activity"/>
    <property type="evidence" value="ECO:0007669"/>
    <property type="project" value="InterPro"/>
</dbReference>
<feature type="transmembrane region" description="Helical" evidence="4">
    <location>
        <begin position="120"/>
        <end position="137"/>
    </location>
</feature>
<dbReference type="GO" id="GO:0046983">
    <property type="term" value="F:protein dimerization activity"/>
    <property type="evidence" value="ECO:0007669"/>
    <property type="project" value="InterPro"/>
</dbReference>
<feature type="transmembrane region" description="Helical" evidence="4">
    <location>
        <begin position="143"/>
        <end position="162"/>
    </location>
</feature>
<dbReference type="PANTHER" id="PTHR24421:SF63">
    <property type="entry name" value="SENSOR HISTIDINE KINASE DESK"/>
    <property type="match status" value="1"/>
</dbReference>
<dbReference type="SUPFAM" id="SSF55874">
    <property type="entry name" value="ATPase domain of HSP90 chaperone/DNA topoisomerase II/histidine kinase"/>
    <property type="match status" value="1"/>
</dbReference>
<keyword evidence="2" id="KW-0418">Kinase</keyword>
<evidence type="ECO:0000256" key="3">
    <source>
        <dbReference type="ARBA" id="ARBA00023012"/>
    </source>
</evidence>
<dbReference type="RefSeq" id="WP_081216571.1">
    <property type="nucleotide sequence ID" value="NZ_AUXZ01000099.1"/>
</dbReference>
<accession>A0A167CB41</accession>
<dbReference type="Gene3D" id="3.30.565.10">
    <property type="entry name" value="Histidine kinase-like ATPase, C-terminal domain"/>
    <property type="match status" value="1"/>
</dbReference>
<comment type="caution">
    <text evidence="6">The sequence shown here is derived from an EMBL/GenBank/DDBJ whole genome shotgun (WGS) entry which is preliminary data.</text>
</comment>
<feature type="transmembrane region" description="Helical" evidence="4">
    <location>
        <begin position="99"/>
        <end position="115"/>
    </location>
</feature>
<name>A0A167CB41_9GAMM</name>
<organism evidence="6 7">
    <name type="scientific">Pseudoalteromonas luteoviolacea H33</name>
    <dbReference type="NCBI Taxonomy" id="1365251"/>
    <lineage>
        <taxon>Bacteria</taxon>
        <taxon>Pseudomonadati</taxon>
        <taxon>Pseudomonadota</taxon>
        <taxon>Gammaproteobacteria</taxon>
        <taxon>Alteromonadales</taxon>
        <taxon>Pseudoalteromonadaceae</taxon>
        <taxon>Pseudoalteromonas</taxon>
    </lineage>
</organism>
<dbReference type="AlphaFoldDB" id="A0A167CB41"/>
<dbReference type="Proteomes" id="UP000076503">
    <property type="component" value="Unassembled WGS sequence"/>
</dbReference>
<feature type="transmembrane region" description="Helical" evidence="4">
    <location>
        <begin position="50"/>
        <end position="68"/>
    </location>
</feature>
<dbReference type="Gene3D" id="1.20.5.1930">
    <property type="match status" value="1"/>
</dbReference>
<keyword evidence="4" id="KW-0472">Membrane</keyword>
<evidence type="ECO:0000256" key="1">
    <source>
        <dbReference type="ARBA" id="ARBA00022679"/>
    </source>
</evidence>
<evidence type="ECO:0000259" key="5">
    <source>
        <dbReference type="Pfam" id="PF07730"/>
    </source>
</evidence>
<dbReference type="InterPro" id="IPR011712">
    <property type="entry name" value="Sig_transdc_His_kin_sub3_dim/P"/>
</dbReference>
<dbReference type="PATRIC" id="fig|1365251.3.peg.4147"/>
<evidence type="ECO:0000256" key="2">
    <source>
        <dbReference type="ARBA" id="ARBA00022777"/>
    </source>
</evidence>
<dbReference type="EMBL" id="AUXZ01000099">
    <property type="protein sequence ID" value="KZN47454.1"/>
    <property type="molecule type" value="Genomic_DNA"/>
</dbReference>
<evidence type="ECO:0000256" key="4">
    <source>
        <dbReference type="SAM" id="Phobius"/>
    </source>
</evidence>
<dbReference type="CDD" id="cd16917">
    <property type="entry name" value="HATPase_UhpB-NarQ-NarX-like"/>
    <property type="match status" value="1"/>
</dbReference>
<feature type="transmembrane region" description="Helical" evidence="4">
    <location>
        <begin position="75"/>
        <end position="93"/>
    </location>
</feature>
<keyword evidence="3" id="KW-0902">Two-component regulatory system</keyword>
<evidence type="ECO:0000313" key="7">
    <source>
        <dbReference type="Proteomes" id="UP000076503"/>
    </source>
</evidence>
<gene>
    <name evidence="6" type="ORF">N476_23380</name>
</gene>
<dbReference type="Pfam" id="PF07730">
    <property type="entry name" value="HisKA_3"/>
    <property type="match status" value="1"/>
</dbReference>
<dbReference type="InterPro" id="IPR050482">
    <property type="entry name" value="Sensor_HK_TwoCompSys"/>
</dbReference>
<dbReference type="GO" id="GO:0016020">
    <property type="term" value="C:membrane"/>
    <property type="evidence" value="ECO:0007669"/>
    <property type="project" value="InterPro"/>
</dbReference>
<dbReference type="InterPro" id="IPR036890">
    <property type="entry name" value="HATPase_C_sf"/>
</dbReference>
<reference evidence="6 7" key="1">
    <citation type="submission" date="2013-07" db="EMBL/GenBank/DDBJ databases">
        <title>Comparative Genomic and Metabolomic Analysis of Twelve Strains of Pseudoalteromonas luteoviolacea.</title>
        <authorList>
            <person name="Vynne N.G."/>
            <person name="Mansson M."/>
            <person name="Gram L."/>
        </authorList>
    </citation>
    <scope>NUCLEOTIDE SEQUENCE [LARGE SCALE GENOMIC DNA]</scope>
    <source>
        <strain evidence="6 7">H33</strain>
    </source>
</reference>
<dbReference type="PANTHER" id="PTHR24421">
    <property type="entry name" value="NITRATE/NITRITE SENSOR PROTEIN NARX-RELATED"/>
    <property type="match status" value="1"/>
</dbReference>